<dbReference type="KEGG" id="vg:22276514"/>
<feature type="region of interest" description="Disordered" evidence="1">
    <location>
        <begin position="176"/>
        <end position="245"/>
    </location>
</feature>
<reference evidence="2 3" key="1">
    <citation type="journal article" date="2014" name="PLoS ONE">
        <title>Improving the Safety of Staphylococcus aureus Polyvalent Phages by Their Production on a Staphylococcus xylosus Strain.</title>
        <authorList>
            <person name="El Haddad L."/>
            <person name="Ben Abdallah N."/>
            <person name="Plante P.L."/>
            <person name="Dumaresq J."/>
            <person name="Katsarava R."/>
            <person name="Labrie S."/>
            <person name="Corbeil J."/>
            <person name="St-Gelais D."/>
            <person name="Moineau S."/>
        </authorList>
    </citation>
    <scope>NUCLEOTIDE SEQUENCE [LARGE SCALE GENOMIC DNA]</scope>
</reference>
<dbReference type="InterPro" id="IPR056958">
    <property type="entry name" value="Phage_tail_tube_init_put"/>
</dbReference>
<evidence type="ECO:0000256" key="1">
    <source>
        <dbReference type="SAM" id="MobiDB-lite"/>
    </source>
</evidence>
<evidence type="ECO:0000313" key="3">
    <source>
        <dbReference type="Proteomes" id="UP000028568"/>
    </source>
</evidence>
<feature type="compositionally biased region" description="Polar residues" evidence="1">
    <location>
        <begin position="210"/>
        <end position="243"/>
    </location>
</feature>
<dbReference type="SMR" id="A0A075BEP8"/>
<feature type="compositionally biased region" description="Basic and acidic residues" evidence="1">
    <location>
        <begin position="180"/>
        <end position="209"/>
    </location>
</feature>
<proteinExistence type="predicted"/>
<dbReference type="GeneID" id="22276514"/>
<dbReference type="Proteomes" id="UP000028568">
    <property type="component" value="Segment"/>
</dbReference>
<dbReference type="Pfam" id="PF23980">
    <property type="entry name" value="Phage_tail_tube_init"/>
    <property type="match status" value="1"/>
</dbReference>
<dbReference type="RefSeq" id="YP_009098251.1">
    <property type="nucleotide sequence ID" value="NC_025417.1"/>
</dbReference>
<organism evidence="2 3">
    <name type="scientific">Staphylococcus phage Team1</name>
    <dbReference type="NCBI Taxonomy" id="1262512"/>
    <lineage>
        <taxon>Viruses</taxon>
        <taxon>Duplodnaviria</taxon>
        <taxon>Heunggongvirae</taxon>
        <taxon>Uroviricota</taxon>
        <taxon>Caudoviricetes</taxon>
        <taxon>Herelleviridae</taxon>
        <taxon>Twortvirinae</taxon>
        <taxon>Kayvirus</taxon>
        <taxon>Kayvirus G1</taxon>
    </lineage>
</organism>
<accession>A0A075BEP8</accession>
<evidence type="ECO:0000313" key="2">
    <source>
        <dbReference type="EMBL" id="AFX93368.1"/>
    </source>
</evidence>
<name>A0A075BEP8_9CAUD</name>
<protein>
    <submittedName>
        <fullName evidence="2">Uncharacterized protein</fullName>
    </submittedName>
</protein>
<sequence>MPQSDGISNLHRIALRFPKEGGGYDMYRFKVNPENYTIDSPQRTTAIKTKSDIVIEDYGKDIEVINFTGTTGFRPVREADGLKTGKQKMEELQSRVSEYAMQGGSGNVSGSYLQFFNFTDDSYYKVHLAPQGLKITRSKDEPLLFRYEITLVVIGSLTEADRSAVTTEEFGNVKPNASQRVDEGIKELDKNARKTRDRNNQEISRRENTIPKSTGDNTNEGNRLKQSFPSSSIYNPRQSTNGLKGNIDNMALIIGYGDGGVSS</sequence>
<dbReference type="EMBL" id="KC012913">
    <property type="protein sequence ID" value="AFX93368.1"/>
    <property type="molecule type" value="Genomic_DNA"/>
</dbReference>